<sequence>MGKEKYIQLPPIPEELDGNVVRMIWEYTKLPEKEQQFVYEQYKVLSDDSRNESDVDAVLIKPDHPENIEEFGNNMKAVIAELFREAVGLAQYVYEECFVNGRDVEEILSDDPRKTEAILATYMLFLNNGNRDVGMPS</sequence>
<evidence type="ECO:0000313" key="2">
    <source>
        <dbReference type="Proteomes" id="UP000543642"/>
    </source>
</evidence>
<proteinExistence type="predicted"/>
<evidence type="ECO:0000313" key="1">
    <source>
        <dbReference type="EMBL" id="MBB5265514.1"/>
    </source>
</evidence>
<dbReference type="EMBL" id="JACHFW010000012">
    <property type="protein sequence ID" value="MBB5265514.1"/>
    <property type="molecule type" value="Genomic_DNA"/>
</dbReference>
<dbReference type="AlphaFoldDB" id="A0A7W8HBS3"/>
<keyword evidence="2" id="KW-1185">Reference proteome</keyword>
<gene>
    <name evidence="1" type="ORF">HNP82_002660</name>
</gene>
<name>A0A7W8HBS3_9FIRM</name>
<dbReference type="RefSeq" id="WP_183775444.1">
    <property type="nucleotide sequence ID" value="NZ_JACHFW010000012.1"/>
</dbReference>
<reference evidence="1 2" key="1">
    <citation type="submission" date="2020-08" db="EMBL/GenBank/DDBJ databases">
        <title>Genomic Encyclopedia of Type Strains, Phase IV (KMG-IV): sequencing the most valuable type-strain genomes for metagenomic binning, comparative biology and taxonomic classification.</title>
        <authorList>
            <person name="Goeker M."/>
        </authorList>
    </citation>
    <scope>NUCLEOTIDE SEQUENCE [LARGE SCALE GENOMIC DNA]</scope>
    <source>
        <strain evidence="1 2">DSM 106146</strain>
    </source>
</reference>
<protein>
    <submittedName>
        <fullName evidence="1">Uncharacterized protein</fullName>
    </submittedName>
</protein>
<organism evidence="1 2">
    <name type="scientific">Catenibacillus scindens</name>
    <dbReference type="NCBI Taxonomy" id="673271"/>
    <lineage>
        <taxon>Bacteria</taxon>
        <taxon>Bacillati</taxon>
        <taxon>Bacillota</taxon>
        <taxon>Clostridia</taxon>
        <taxon>Lachnospirales</taxon>
        <taxon>Lachnospiraceae</taxon>
        <taxon>Catenibacillus</taxon>
    </lineage>
</organism>
<comment type="caution">
    <text evidence="1">The sequence shown here is derived from an EMBL/GenBank/DDBJ whole genome shotgun (WGS) entry which is preliminary data.</text>
</comment>
<accession>A0A7W8HBS3</accession>
<dbReference type="Proteomes" id="UP000543642">
    <property type="component" value="Unassembled WGS sequence"/>
</dbReference>